<dbReference type="Proteomes" id="UP000822688">
    <property type="component" value="Chromosome 1"/>
</dbReference>
<sequence length="75" mass="8372">MLWQWVQFWLLNFYKISLPFHSVSQTLHHTLSPSHVHHSCIIEISSLSPALSSTGGAEFQLISIGTLASFACDCI</sequence>
<keyword evidence="3" id="KW-1185">Reference proteome</keyword>
<comment type="caution">
    <text evidence="2">The sequence shown here is derived from an EMBL/GenBank/DDBJ whole genome shotgun (WGS) entry which is preliminary data.</text>
</comment>
<feature type="signal peptide" evidence="1">
    <location>
        <begin position="1"/>
        <end position="19"/>
    </location>
</feature>
<feature type="chain" id="PRO_5035894080" evidence="1">
    <location>
        <begin position="20"/>
        <end position="75"/>
    </location>
</feature>
<gene>
    <name evidence="2" type="ORF">KC19_1G034000</name>
</gene>
<evidence type="ECO:0000256" key="1">
    <source>
        <dbReference type="SAM" id="SignalP"/>
    </source>
</evidence>
<accession>A0A8T0J0X5</accession>
<reference evidence="2" key="1">
    <citation type="submission" date="2020-06" db="EMBL/GenBank/DDBJ databases">
        <title>WGS assembly of Ceratodon purpureus strain R40.</title>
        <authorList>
            <person name="Carey S.B."/>
            <person name="Jenkins J."/>
            <person name="Shu S."/>
            <person name="Lovell J.T."/>
            <person name="Sreedasyam A."/>
            <person name="Maumus F."/>
            <person name="Tiley G.P."/>
            <person name="Fernandez-Pozo N."/>
            <person name="Barry K."/>
            <person name="Chen C."/>
            <person name="Wang M."/>
            <person name="Lipzen A."/>
            <person name="Daum C."/>
            <person name="Saski C.A."/>
            <person name="Payton A.C."/>
            <person name="Mcbreen J.C."/>
            <person name="Conrad R.E."/>
            <person name="Kollar L.M."/>
            <person name="Olsson S."/>
            <person name="Huttunen S."/>
            <person name="Landis J.B."/>
            <person name="Wickett N.J."/>
            <person name="Johnson M.G."/>
            <person name="Rensing S.A."/>
            <person name="Grimwood J."/>
            <person name="Schmutz J."/>
            <person name="Mcdaniel S.F."/>
        </authorList>
    </citation>
    <scope>NUCLEOTIDE SEQUENCE</scope>
    <source>
        <strain evidence="2">R40</strain>
    </source>
</reference>
<keyword evidence="1" id="KW-0732">Signal</keyword>
<evidence type="ECO:0000313" key="3">
    <source>
        <dbReference type="Proteomes" id="UP000822688"/>
    </source>
</evidence>
<dbReference type="AlphaFoldDB" id="A0A8T0J0X5"/>
<organism evidence="2 3">
    <name type="scientific">Ceratodon purpureus</name>
    <name type="common">Fire moss</name>
    <name type="synonym">Dicranum purpureum</name>
    <dbReference type="NCBI Taxonomy" id="3225"/>
    <lineage>
        <taxon>Eukaryota</taxon>
        <taxon>Viridiplantae</taxon>
        <taxon>Streptophyta</taxon>
        <taxon>Embryophyta</taxon>
        <taxon>Bryophyta</taxon>
        <taxon>Bryophytina</taxon>
        <taxon>Bryopsida</taxon>
        <taxon>Dicranidae</taxon>
        <taxon>Pseudoditrichales</taxon>
        <taxon>Ditrichaceae</taxon>
        <taxon>Ceratodon</taxon>
    </lineage>
</organism>
<evidence type="ECO:0000313" key="2">
    <source>
        <dbReference type="EMBL" id="KAG0589614.1"/>
    </source>
</evidence>
<dbReference type="EMBL" id="CM026421">
    <property type="protein sequence ID" value="KAG0589614.1"/>
    <property type="molecule type" value="Genomic_DNA"/>
</dbReference>
<name>A0A8T0J0X5_CERPU</name>
<proteinExistence type="predicted"/>
<protein>
    <submittedName>
        <fullName evidence="2">Uncharacterized protein</fullName>
    </submittedName>
</protein>